<sequence>MCVVTRDRPGDLPQRPTRPWSLTADRLHTTGSTHLPELSSRAVGRSVVLPRSEMASMLGLFALLPDAKRCGRRQKTRLPSKSRDVAPLAELEAAVNYVVAIDRMAENMRVCSTLAELANVGSTHHGLAGCGSVSSTLSFSSGVTSRRSSATTSRTNSTRSVSTTSNVRCVSRSSSVRSVSRTNSVLSSRTASNSVSLRSDGRSSAASDVNKGSKVCKVAPTVDKERAKERANFNRHPETRTVLKVHEPIAPAVHVVN</sequence>
<name>A0AAD9NRA4_RIDPI</name>
<feature type="compositionally biased region" description="Low complexity" evidence="1">
    <location>
        <begin position="143"/>
        <end position="190"/>
    </location>
</feature>
<dbReference type="AlphaFoldDB" id="A0AAD9NRA4"/>
<evidence type="ECO:0000256" key="1">
    <source>
        <dbReference type="SAM" id="MobiDB-lite"/>
    </source>
</evidence>
<gene>
    <name evidence="2" type="ORF">NP493_469g03003</name>
</gene>
<evidence type="ECO:0000313" key="3">
    <source>
        <dbReference type="Proteomes" id="UP001209878"/>
    </source>
</evidence>
<keyword evidence="3" id="KW-1185">Reference proteome</keyword>
<evidence type="ECO:0000313" key="2">
    <source>
        <dbReference type="EMBL" id="KAK2179857.1"/>
    </source>
</evidence>
<reference evidence="2" key="1">
    <citation type="journal article" date="2023" name="Mol. Biol. Evol.">
        <title>Third-Generation Sequencing Reveals the Adaptive Role of the Epigenome in Three Deep-Sea Polychaetes.</title>
        <authorList>
            <person name="Perez M."/>
            <person name="Aroh O."/>
            <person name="Sun Y."/>
            <person name="Lan Y."/>
            <person name="Juniper S.K."/>
            <person name="Young C.R."/>
            <person name="Angers B."/>
            <person name="Qian P.Y."/>
        </authorList>
    </citation>
    <scope>NUCLEOTIDE SEQUENCE</scope>
    <source>
        <strain evidence="2">R07B-5</strain>
    </source>
</reference>
<comment type="caution">
    <text evidence="2">The sequence shown here is derived from an EMBL/GenBank/DDBJ whole genome shotgun (WGS) entry which is preliminary data.</text>
</comment>
<dbReference type="Proteomes" id="UP001209878">
    <property type="component" value="Unassembled WGS sequence"/>
</dbReference>
<organism evidence="2 3">
    <name type="scientific">Ridgeia piscesae</name>
    <name type="common">Tubeworm</name>
    <dbReference type="NCBI Taxonomy" id="27915"/>
    <lineage>
        <taxon>Eukaryota</taxon>
        <taxon>Metazoa</taxon>
        <taxon>Spiralia</taxon>
        <taxon>Lophotrochozoa</taxon>
        <taxon>Annelida</taxon>
        <taxon>Polychaeta</taxon>
        <taxon>Sedentaria</taxon>
        <taxon>Canalipalpata</taxon>
        <taxon>Sabellida</taxon>
        <taxon>Siboglinidae</taxon>
        <taxon>Ridgeia</taxon>
    </lineage>
</organism>
<feature type="region of interest" description="Disordered" evidence="1">
    <location>
        <begin position="143"/>
        <end position="213"/>
    </location>
</feature>
<protein>
    <submittedName>
        <fullName evidence="2">Uncharacterized protein</fullName>
    </submittedName>
</protein>
<accession>A0AAD9NRA4</accession>
<dbReference type="EMBL" id="JAODUO010000469">
    <property type="protein sequence ID" value="KAK2179857.1"/>
    <property type="molecule type" value="Genomic_DNA"/>
</dbReference>
<feature type="compositionally biased region" description="Polar residues" evidence="1">
    <location>
        <begin position="191"/>
        <end position="207"/>
    </location>
</feature>
<proteinExistence type="predicted"/>